<evidence type="ECO:0000256" key="1">
    <source>
        <dbReference type="SAM" id="MobiDB-lite"/>
    </source>
</evidence>
<feature type="domain" description="Synergin gamma C-terminal" evidence="2">
    <location>
        <begin position="398"/>
        <end position="572"/>
    </location>
</feature>
<dbReference type="Pfam" id="PF25999">
    <property type="entry name" value="SYNRG_C"/>
    <property type="match status" value="1"/>
</dbReference>
<dbReference type="OrthoDB" id="524326at2759"/>
<feature type="region of interest" description="Disordered" evidence="1">
    <location>
        <begin position="99"/>
        <end position="136"/>
    </location>
</feature>
<organism evidence="3">
    <name type="scientific">Lepeophtheirus salmonis</name>
    <name type="common">Salmon louse</name>
    <name type="synonym">Caligus salmonis</name>
    <dbReference type="NCBI Taxonomy" id="72036"/>
    <lineage>
        <taxon>Eukaryota</taxon>
        <taxon>Metazoa</taxon>
        <taxon>Ecdysozoa</taxon>
        <taxon>Arthropoda</taxon>
        <taxon>Crustacea</taxon>
        <taxon>Multicrustacea</taxon>
        <taxon>Hexanauplia</taxon>
        <taxon>Copepoda</taxon>
        <taxon>Siphonostomatoida</taxon>
        <taxon>Caligidae</taxon>
        <taxon>Lepeophtheirus</taxon>
    </lineage>
</organism>
<dbReference type="AlphaFoldDB" id="A0A0K2UMK9"/>
<protein>
    <submittedName>
        <fullName evidence="3">Synergin gammalike [Oreochromis niloticus]</fullName>
    </submittedName>
</protein>
<dbReference type="InterPro" id="IPR039656">
    <property type="entry name" value="SYNRG"/>
</dbReference>
<feature type="region of interest" description="Disordered" evidence="1">
    <location>
        <begin position="295"/>
        <end position="320"/>
    </location>
</feature>
<name>A0A0K2UMK9_LEPSM</name>
<feature type="region of interest" description="Disordered" evidence="1">
    <location>
        <begin position="25"/>
        <end position="61"/>
    </location>
</feature>
<reference evidence="3" key="1">
    <citation type="submission" date="2014-05" db="EMBL/GenBank/DDBJ databases">
        <authorList>
            <person name="Chronopoulou M."/>
        </authorList>
    </citation>
    <scope>NUCLEOTIDE SEQUENCE</scope>
    <source>
        <tissue evidence="3">Whole organism</tissue>
    </source>
</reference>
<proteinExistence type="predicted"/>
<evidence type="ECO:0000313" key="3">
    <source>
        <dbReference type="EMBL" id="CDW39513.1"/>
    </source>
</evidence>
<dbReference type="PANTHER" id="PTHR15463">
    <property type="entry name" value="AP1 GAMMA SUBUNIT BINDING PROTEIN 1"/>
    <property type="match status" value="1"/>
</dbReference>
<dbReference type="EMBL" id="HACA01022152">
    <property type="protein sequence ID" value="CDW39513.1"/>
    <property type="molecule type" value="Transcribed_RNA"/>
</dbReference>
<evidence type="ECO:0000259" key="2">
    <source>
        <dbReference type="Pfam" id="PF25999"/>
    </source>
</evidence>
<feature type="region of interest" description="Disordered" evidence="1">
    <location>
        <begin position="334"/>
        <end position="367"/>
    </location>
</feature>
<dbReference type="PANTHER" id="PTHR15463:SF2">
    <property type="entry name" value="SYNERGIN GAMMA"/>
    <property type="match status" value="1"/>
</dbReference>
<dbReference type="InterPro" id="IPR059024">
    <property type="entry name" value="SYNRG_C"/>
</dbReference>
<accession>A0A0K2UMK9</accession>
<sequence>MNNDSSSLPSIETLMMTYVDLPLNNKSNGNLMKPSSFKGPPLKDLKMPPKSSIEPLRQQNHSKLPASSLKSIDWKAFDGSSLLNTFVIDKKLSNDNASNISGANQEEEEWGEFTSSKPRVESVSVSDTKDNKDVEDDDDFSDFISLRASNLTQKPNFTSLKPSSSSHSLTITNKNLIEIPKNNNSITESQFPVFKHNDTSKETSLQGDDKYSALREIPPQNDSLRDAEFEKSQYDYINNSELQQSLHHYHQAKRSSATDFFGLSPEPLSQSICQSPIPLSTDNSDSTFNILHLQSGSSPPPEIAPTSDILGPSPLPDTMDNISFSKRLDSIYSDDVSSSSSSQAHPPMKQSTDDGISLSSNGSSSCQNQTTLQNAFILNPSSEDRYQAFREVIPSLKEENPLAKWLKLLCTCNKVLTTAGNTFNSIDDDGILNEVISSKKTSDYIVNLVEVYRVSNRIQKSFRHVEEIDASVEMYGKIKEEFDGIDKAWCSLLMKVKTKETEDYFYSSLEQGRISCRRKDYSHCGICCSYVTDYSGETAKWNNAFCKYGSRQYHSSCANLWINCVEITLPDL</sequence>
<dbReference type="GO" id="GO:0030130">
    <property type="term" value="C:clathrin coat of trans-Golgi network vesicle"/>
    <property type="evidence" value="ECO:0007669"/>
    <property type="project" value="TreeGrafter"/>
</dbReference>